<evidence type="ECO:0000256" key="4">
    <source>
        <dbReference type="ARBA" id="ARBA00022475"/>
    </source>
</evidence>
<evidence type="ECO:0000256" key="14">
    <source>
        <dbReference type="ARBA" id="ARBA00044143"/>
    </source>
</evidence>
<evidence type="ECO:0000256" key="13">
    <source>
        <dbReference type="ARBA" id="ARBA00039098"/>
    </source>
</evidence>
<name>A0A9D2KZY2_9FIRM</name>
<dbReference type="InterPro" id="IPR027417">
    <property type="entry name" value="P-loop_NTPase"/>
</dbReference>
<dbReference type="Gene3D" id="3.40.50.300">
    <property type="entry name" value="P-loop containing nucleotide triphosphate hydrolases"/>
    <property type="match status" value="1"/>
</dbReference>
<dbReference type="EMBL" id="DWYY01000148">
    <property type="protein sequence ID" value="HJA94062.1"/>
    <property type="molecule type" value="Genomic_DNA"/>
</dbReference>
<dbReference type="PANTHER" id="PTHR43297">
    <property type="entry name" value="OLIGOPEPTIDE TRANSPORT ATP-BINDING PROTEIN APPD"/>
    <property type="match status" value="1"/>
</dbReference>
<dbReference type="SUPFAM" id="SSF52540">
    <property type="entry name" value="P-loop containing nucleoside triphosphate hydrolases"/>
    <property type="match status" value="1"/>
</dbReference>
<evidence type="ECO:0000256" key="5">
    <source>
        <dbReference type="ARBA" id="ARBA00022596"/>
    </source>
</evidence>
<comment type="similarity">
    <text evidence="2">Belongs to the ABC transporter superfamily.</text>
</comment>
<dbReference type="InterPro" id="IPR003593">
    <property type="entry name" value="AAA+_ATPase"/>
</dbReference>
<organism evidence="18 19">
    <name type="scientific">Candidatus Eisenbergiella merdipullorum</name>
    <dbReference type="NCBI Taxonomy" id="2838553"/>
    <lineage>
        <taxon>Bacteria</taxon>
        <taxon>Bacillati</taxon>
        <taxon>Bacillota</taxon>
        <taxon>Clostridia</taxon>
        <taxon>Lachnospirales</taxon>
        <taxon>Lachnospiraceae</taxon>
        <taxon>Eisenbergiella</taxon>
    </lineage>
</organism>
<dbReference type="AlphaFoldDB" id="A0A9D2KZY2"/>
<feature type="region of interest" description="Disordered" evidence="16">
    <location>
        <begin position="332"/>
        <end position="365"/>
    </location>
</feature>
<dbReference type="GO" id="GO:0016887">
    <property type="term" value="F:ATP hydrolysis activity"/>
    <property type="evidence" value="ECO:0007669"/>
    <property type="project" value="InterPro"/>
</dbReference>
<comment type="caution">
    <text evidence="18">The sequence shown here is derived from an EMBL/GenBank/DDBJ whole genome shotgun (WGS) entry which is preliminary data.</text>
</comment>
<dbReference type="NCBIfam" id="TIGR01727">
    <property type="entry name" value="oligo_HPY"/>
    <property type="match status" value="1"/>
</dbReference>
<dbReference type="GO" id="GO:0005886">
    <property type="term" value="C:plasma membrane"/>
    <property type="evidence" value="ECO:0007669"/>
    <property type="project" value="UniProtKB-SubCell"/>
</dbReference>
<keyword evidence="10" id="KW-0921">Nickel transport</keyword>
<evidence type="ECO:0000256" key="8">
    <source>
        <dbReference type="ARBA" id="ARBA00022967"/>
    </source>
</evidence>
<dbReference type="InterPro" id="IPR003439">
    <property type="entry name" value="ABC_transporter-like_ATP-bd"/>
</dbReference>
<accession>A0A9D2KZY2</accession>
<dbReference type="PROSITE" id="PS50893">
    <property type="entry name" value="ABC_TRANSPORTER_2"/>
    <property type="match status" value="1"/>
</dbReference>
<gene>
    <name evidence="18" type="ORF">H9717_13305</name>
</gene>
<dbReference type="GO" id="GO:0015413">
    <property type="term" value="F:ABC-type nickel transporter activity"/>
    <property type="evidence" value="ECO:0007669"/>
    <property type="project" value="UniProtKB-EC"/>
</dbReference>
<keyword evidence="4" id="KW-1003">Cell membrane</keyword>
<reference evidence="18" key="2">
    <citation type="submission" date="2021-04" db="EMBL/GenBank/DDBJ databases">
        <authorList>
            <person name="Gilroy R."/>
        </authorList>
    </citation>
    <scope>NUCLEOTIDE SEQUENCE</scope>
    <source>
        <strain evidence="18">CHK179-7159</strain>
    </source>
</reference>
<dbReference type="Proteomes" id="UP000886858">
    <property type="component" value="Unassembled WGS sequence"/>
</dbReference>
<evidence type="ECO:0000256" key="2">
    <source>
        <dbReference type="ARBA" id="ARBA00005417"/>
    </source>
</evidence>
<evidence type="ECO:0000256" key="16">
    <source>
        <dbReference type="SAM" id="MobiDB-lite"/>
    </source>
</evidence>
<evidence type="ECO:0000256" key="11">
    <source>
        <dbReference type="ARBA" id="ARBA00023136"/>
    </source>
</evidence>
<protein>
    <recommendedName>
        <fullName evidence="14">Nickel import system ATP-binding protein NikD</fullName>
        <ecNumber evidence="13">7.2.2.11</ecNumber>
    </recommendedName>
</protein>
<dbReference type="Pfam" id="PF08352">
    <property type="entry name" value="oligo_HPY"/>
    <property type="match status" value="1"/>
</dbReference>
<dbReference type="GO" id="GO:0005524">
    <property type="term" value="F:ATP binding"/>
    <property type="evidence" value="ECO:0007669"/>
    <property type="project" value="UniProtKB-KW"/>
</dbReference>
<evidence type="ECO:0000313" key="19">
    <source>
        <dbReference type="Proteomes" id="UP000886858"/>
    </source>
</evidence>
<evidence type="ECO:0000256" key="10">
    <source>
        <dbReference type="ARBA" id="ARBA00023112"/>
    </source>
</evidence>
<comment type="catalytic activity">
    <reaction evidence="15">
        <text>Ni(2+)(out) + ATP + H2O = Ni(2+)(in) + ADP + phosphate + H(+)</text>
        <dbReference type="Rhea" id="RHEA:15557"/>
        <dbReference type="ChEBI" id="CHEBI:15377"/>
        <dbReference type="ChEBI" id="CHEBI:15378"/>
        <dbReference type="ChEBI" id="CHEBI:30616"/>
        <dbReference type="ChEBI" id="CHEBI:43474"/>
        <dbReference type="ChEBI" id="CHEBI:49786"/>
        <dbReference type="ChEBI" id="CHEBI:456216"/>
        <dbReference type="EC" id="7.2.2.11"/>
    </reaction>
    <physiologicalReaction direction="left-to-right" evidence="15">
        <dbReference type="Rhea" id="RHEA:15558"/>
    </physiologicalReaction>
</comment>
<evidence type="ECO:0000256" key="3">
    <source>
        <dbReference type="ARBA" id="ARBA00022448"/>
    </source>
</evidence>
<sequence length="365" mass="39991">MEKKEELLSIRGLSIRFRQYKGGSGHQAFSQADLSVISGLDVTVRRGEVVAVVGASGSGKSLLAHAVLGLLPANAFLEGSIRYRGKELCPQDQKGKKKAFFRSRESGGVPGIALVPQSVTWLDPLMKIGRQVLGGRKTPEARQRMRMLFARYGLSGEVENLYPFECSGGMIRRILLTAALMDDPELIIADEPTPGMDASLAKQAMDELRGFADEGGGVLLITHDIELALRGADRIAVFYAGTTVEVAAAADFEEEKRLRHPYTKALWRAMPANGFAAVSGMQPYVKDLPEGCVYQDRCPYFSPACRGKIPLRSVRGGLVRCIRPFDREMRMEKEDSDPGWGMKTGNVPEREEAAYAGSEESDVFL</sequence>
<keyword evidence="7 18" id="KW-0067">ATP-binding</keyword>
<keyword evidence="5" id="KW-0533">Nickel</keyword>
<proteinExistence type="inferred from homology"/>
<evidence type="ECO:0000256" key="15">
    <source>
        <dbReference type="ARBA" id="ARBA00048610"/>
    </source>
</evidence>
<evidence type="ECO:0000259" key="17">
    <source>
        <dbReference type="PROSITE" id="PS50893"/>
    </source>
</evidence>
<evidence type="ECO:0000256" key="9">
    <source>
        <dbReference type="ARBA" id="ARBA00023065"/>
    </source>
</evidence>
<comment type="subunit">
    <text evidence="12">The complex is composed of two ATP-binding proteins (NikD and NikE), two transmembrane proteins (NikB and NikC) and a solute-binding protein (NikA).</text>
</comment>
<keyword evidence="3" id="KW-0813">Transport</keyword>
<keyword evidence="6" id="KW-0547">Nucleotide-binding</keyword>
<dbReference type="Pfam" id="PF00005">
    <property type="entry name" value="ABC_tran"/>
    <property type="match status" value="1"/>
</dbReference>
<evidence type="ECO:0000256" key="12">
    <source>
        <dbReference type="ARBA" id="ARBA00038669"/>
    </source>
</evidence>
<dbReference type="EC" id="7.2.2.11" evidence="13"/>
<keyword evidence="8" id="KW-1278">Translocase</keyword>
<dbReference type="InterPro" id="IPR013563">
    <property type="entry name" value="Oligopep_ABC_C"/>
</dbReference>
<keyword evidence="9" id="KW-0406">Ion transport</keyword>
<evidence type="ECO:0000313" key="18">
    <source>
        <dbReference type="EMBL" id="HJA94062.1"/>
    </source>
</evidence>
<evidence type="ECO:0000256" key="6">
    <source>
        <dbReference type="ARBA" id="ARBA00022741"/>
    </source>
</evidence>
<evidence type="ECO:0000256" key="7">
    <source>
        <dbReference type="ARBA" id="ARBA00022840"/>
    </source>
</evidence>
<comment type="subcellular location">
    <subcellularLocation>
        <location evidence="1">Cell membrane</location>
        <topology evidence="1">Peripheral membrane protein</topology>
    </subcellularLocation>
</comment>
<feature type="domain" description="ABC transporter" evidence="17">
    <location>
        <begin position="10"/>
        <end position="265"/>
    </location>
</feature>
<dbReference type="InterPro" id="IPR050388">
    <property type="entry name" value="ABC_Ni/Peptide_Import"/>
</dbReference>
<dbReference type="GO" id="GO:0015833">
    <property type="term" value="P:peptide transport"/>
    <property type="evidence" value="ECO:0007669"/>
    <property type="project" value="InterPro"/>
</dbReference>
<reference evidence="18" key="1">
    <citation type="journal article" date="2021" name="PeerJ">
        <title>Extensive microbial diversity within the chicken gut microbiome revealed by metagenomics and culture.</title>
        <authorList>
            <person name="Gilroy R."/>
            <person name="Ravi A."/>
            <person name="Getino M."/>
            <person name="Pursley I."/>
            <person name="Horton D.L."/>
            <person name="Alikhan N.F."/>
            <person name="Baker D."/>
            <person name="Gharbi K."/>
            <person name="Hall N."/>
            <person name="Watson M."/>
            <person name="Adriaenssens E.M."/>
            <person name="Foster-Nyarko E."/>
            <person name="Jarju S."/>
            <person name="Secka A."/>
            <person name="Antonio M."/>
            <person name="Oren A."/>
            <person name="Chaudhuri R.R."/>
            <person name="La Ragione R."/>
            <person name="Hildebrand F."/>
            <person name="Pallen M.J."/>
        </authorList>
    </citation>
    <scope>NUCLEOTIDE SEQUENCE</scope>
    <source>
        <strain evidence="18">CHK179-7159</strain>
    </source>
</reference>
<dbReference type="PANTHER" id="PTHR43297:SF13">
    <property type="entry name" value="NICKEL ABC TRANSPORTER, ATP-BINDING PROTEIN"/>
    <property type="match status" value="1"/>
</dbReference>
<evidence type="ECO:0000256" key="1">
    <source>
        <dbReference type="ARBA" id="ARBA00004202"/>
    </source>
</evidence>
<keyword evidence="11" id="KW-0472">Membrane</keyword>
<dbReference type="SMART" id="SM00382">
    <property type="entry name" value="AAA"/>
    <property type="match status" value="1"/>
</dbReference>